<evidence type="ECO:0000256" key="1">
    <source>
        <dbReference type="SAM" id="MobiDB-lite"/>
    </source>
</evidence>
<keyword evidence="2" id="KW-1133">Transmembrane helix</keyword>
<feature type="transmembrane region" description="Helical" evidence="2">
    <location>
        <begin position="67"/>
        <end position="88"/>
    </location>
</feature>
<dbReference type="EMBL" id="CP104275">
    <property type="protein sequence ID" value="UWX96090.1"/>
    <property type="molecule type" value="Genomic_DNA"/>
</dbReference>
<evidence type="ECO:0000313" key="4">
    <source>
        <dbReference type="Proteomes" id="UP001059859"/>
    </source>
</evidence>
<feature type="compositionally biased region" description="Basic residues" evidence="1">
    <location>
        <begin position="163"/>
        <end position="175"/>
    </location>
</feature>
<protein>
    <submittedName>
        <fullName evidence="3">Uncharacterized protein</fullName>
    </submittedName>
</protein>
<evidence type="ECO:0000313" key="3">
    <source>
        <dbReference type="EMBL" id="UWX96090.1"/>
    </source>
</evidence>
<feature type="transmembrane region" description="Helical" evidence="2">
    <location>
        <begin position="181"/>
        <end position="200"/>
    </location>
</feature>
<dbReference type="RefSeq" id="WP_260651500.1">
    <property type="nucleotide sequence ID" value="NZ_CP104275.1"/>
</dbReference>
<name>A0ABY5YQV3_9MICC</name>
<reference evidence="3" key="1">
    <citation type="submission" date="2022-09" db="EMBL/GenBank/DDBJ databases">
        <title>Novel species in genus Arthrobacter.</title>
        <authorList>
            <person name="Liu Y."/>
        </authorList>
    </citation>
    <scope>NUCLEOTIDE SEQUENCE</scope>
    <source>
        <strain evidence="3">Zg-Y815</strain>
    </source>
</reference>
<keyword evidence="2" id="KW-0472">Membrane</keyword>
<accession>A0ABY5YQV3</accession>
<organism evidence="3 4">
    <name type="scientific">Arthrobacter zhaoxinii</name>
    <dbReference type="NCBI Taxonomy" id="2964616"/>
    <lineage>
        <taxon>Bacteria</taxon>
        <taxon>Bacillati</taxon>
        <taxon>Actinomycetota</taxon>
        <taxon>Actinomycetes</taxon>
        <taxon>Micrococcales</taxon>
        <taxon>Micrococcaceae</taxon>
        <taxon>Arthrobacter</taxon>
    </lineage>
</organism>
<dbReference type="Proteomes" id="UP001059859">
    <property type="component" value="Chromosome"/>
</dbReference>
<feature type="region of interest" description="Disordered" evidence="1">
    <location>
        <begin position="130"/>
        <end position="177"/>
    </location>
</feature>
<proteinExistence type="predicted"/>
<keyword evidence="2" id="KW-0812">Transmembrane</keyword>
<sequence>MALALTLVSWMLALWLMVLSLSVALPVWKQVGRPSGPSRRSLLAGLLETASIAGILRLISPWSSGSVVLWVVAVVALAAAVAGAVLHWPELPGRSSKSEGVAGEAAETEAAEPAAVASAAPANVAAAANDAAAPPAAEEARRPSLPVREAPGVPTTGKSLIGKPRRKSKAGKKAKKEPGNLALAGQAALLVAVVVISFIGG</sequence>
<gene>
    <name evidence="3" type="ORF">N2K95_10395</name>
</gene>
<evidence type="ECO:0000256" key="2">
    <source>
        <dbReference type="SAM" id="Phobius"/>
    </source>
</evidence>
<keyword evidence="4" id="KW-1185">Reference proteome</keyword>